<feature type="compositionally biased region" description="Basic and acidic residues" evidence="1">
    <location>
        <begin position="275"/>
        <end position="297"/>
    </location>
</feature>
<keyword evidence="4" id="KW-1185">Reference proteome</keyword>
<evidence type="ECO:0000256" key="1">
    <source>
        <dbReference type="SAM" id="MobiDB-lite"/>
    </source>
</evidence>
<dbReference type="EMBL" id="ML976674">
    <property type="protein sequence ID" value="KAF1974506.1"/>
    <property type="molecule type" value="Genomic_DNA"/>
</dbReference>
<dbReference type="InterPro" id="IPR001623">
    <property type="entry name" value="DnaJ_domain"/>
</dbReference>
<dbReference type="Gene3D" id="1.10.287.110">
    <property type="entry name" value="DnaJ domain"/>
    <property type="match status" value="1"/>
</dbReference>
<dbReference type="Proteomes" id="UP000800036">
    <property type="component" value="Unassembled WGS sequence"/>
</dbReference>
<evidence type="ECO:0000313" key="4">
    <source>
        <dbReference type="Proteomes" id="UP000800036"/>
    </source>
</evidence>
<dbReference type="PANTHER" id="PTHR24074">
    <property type="entry name" value="CO-CHAPERONE PROTEIN DJLA"/>
    <property type="match status" value="1"/>
</dbReference>
<dbReference type="InterPro" id="IPR050817">
    <property type="entry name" value="DjlA_DnaK_co-chaperone"/>
</dbReference>
<evidence type="ECO:0000313" key="3">
    <source>
        <dbReference type="EMBL" id="KAF1974506.1"/>
    </source>
</evidence>
<reference evidence="3" key="1">
    <citation type="journal article" date="2020" name="Stud. Mycol.">
        <title>101 Dothideomycetes genomes: a test case for predicting lifestyles and emergence of pathogens.</title>
        <authorList>
            <person name="Haridas S."/>
            <person name="Albert R."/>
            <person name="Binder M."/>
            <person name="Bloem J."/>
            <person name="Labutti K."/>
            <person name="Salamov A."/>
            <person name="Andreopoulos B."/>
            <person name="Baker S."/>
            <person name="Barry K."/>
            <person name="Bills G."/>
            <person name="Bluhm B."/>
            <person name="Cannon C."/>
            <person name="Castanera R."/>
            <person name="Culley D."/>
            <person name="Daum C."/>
            <person name="Ezra D."/>
            <person name="Gonzalez J."/>
            <person name="Henrissat B."/>
            <person name="Kuo A."/>
            <person name="Liang C."/>
            <person name="Lipzen A."/>
            <person name="Lutzoni F."/>
            <person name="Magnuson J."/>
            <person name="Mondo S."/>
            <person name="Nolan M."/>
            <person name="Ohm R."/>
            <person name="Pangilinan J."/>
            <person name="Park H.-J."/>
            <person name="Ramirez L."/>
            <person name="Alfaro M."/>
            <person name="Sun H."/>
            <person name="Tritt A."/>
            <person name="Yoshinaga Y."/>
            <person name="Zwiers L.-H."/>
            <person name="Turgeon B."/>
            <person name="Goodwin S."/>
            <person name="Spatafora J."/>
            <person name="Crous P."/>
            <person name="Grigoriev I."/>
        </authorList>
    </citation>
    <scope>NUCLEOTIDE SEQUENCE</scope>
    <source>
        <strain evidence="3">CBS 107.79</strain>
    </source>
</reference>
<dbReference type="InterPro" id="IPR036869">
    <property type="entry name" value="J_dom_sf"/>
</dbReference>
<dbReference type="AlphaFoldDB" id="A0A6A5VHI6"/>
<dbReference type="InterPro" id="IPR018253">
    <property type="entry name" value="DnaJ_domain_CS"/>
</dbReference>
<accession>A0A6A5VHI6</accession>
<dbReference type="OrthoDB" id="442087at2759"/>
<gene>
    <name evidence="3" type="ORF">BU23DRAFT_94639</name>
</gene>
<sequence length="363" mass="40253">MATETHYTTLGVTKAAEQSVIRAAYKVLVLNHHPDKIVHLSAEARAEHSAIFCRIQAAYDVLGNPNMKAAYDCELERHGNRVDIQRSTFHRPSTPASAPRKRHTTIHLTSPEEKRALKAKVEQDLAYLREQRAKRDIEDAGMDVAGLKFMLQIWTEMAAKYDGDVESYGYLRAYCAVQIQAYQAKIERRECEHVIWLQDMSRPKTPGAKHGKPAVARPATMNSYRTRVATPAKAVPRAAPSQSAAAVSPAASRADEKTRKESARQQIDAKAAAVRAEKEKKKARAEKQARRESEHVARVRAKAGAPPLGKWGAGGNAYADDTPPTPREKYGEDSITARPNVKRACSKCGVEHASIVEWRKCAK</sequence>
<evidence type="ECO:0000259" key="2">
    <source>
        <dbReference type="PROSITE" id="PS50076"/>
    </source>
</evidence>
<feature type="region of interest" description="Disordered" evidence="1">
    <location>
        <begin position="202"/>
        <end position="335"/>
    </location>
</feature>
<feature type="domain" description="J" evidence="2">
    <location>
        <begin position="5"/>
        <end position="75"/>
    </location>
</feature>
<dbReference type="Pfam" id="PF00226">
    <property type="entry name" value="DnaJ"/>
    <property type="match status" value="1"/>
</dbReference>
<organism evidence="3 4">
    <name type="scientific">Bimuria novae-zelandiae CBS 107.79</name>
    <dbReference type="NCBI Taxonomy" id="1447943"/>
    <lineage>
        <taxon>Eukaryota</taxon>
        <taxon>Fungi</taxon>
        <taxon>Dikarya</taxon>
        <taxon>Ascomycota</taxon>
        <taxon>Pezizomycotina</taxon>
        <taxon>Dothideomycetes</taxon>
        <taxon>Pleosporomycetidae</taxon>
        <taxon>Pleosporales</taxon>
        <taxon>Massarineae</taxon>
        <taxon>Didymosphaeriaceae</taxon>
        <taxon>Bimuria</taxon>
    </lineage>
</organism>
<protein>
    <recommendedName>
        <fullName evidence="2">J domain-containing protein</fullName>
    </recommendedName>
</protein>
<dbReference type="PROSITE" id="PS50076">
    <property type="entry name" value="DNAJ_2"/>
    <property type="match status" value="1"/>
</dbReference>
<dbReference type="PRINTS" id="PR00625">
    <property type="entry name" value="JDOMAIN"/>
</dbReference>
<feature type="compositionally biased region" description="Low complexity" evidence="1">
    <location>
        <begin position="234"/>
        <end position="252"/>
    </location>
</feature>
<name>A0A6A5VHI6_9PLEO</name>
<dbReference type="SMART" id="SM00271">
    <property type="entry name" value="DnaJ"/>
    <property type="match status" value="1"/>
</dbReference>
<dbReference type="CDD" id="cd06257">
    <property type="entry name" value="DnaJ"/>
    <property type="match status" value="1"/>
</dbReference>
<dbReference type="SUPFAM" id="SSF46565">
    <property type="entry name" value="Chaperone J-domain"/>
    <property type="match status" value="1"/>
</dbReference>
<proteinExistence type="predicted"/>
<dbReference type="PROSITE" id="PS00636">
    <property type="entry name" value="DNAJ_1"/>
    <property type="match status" value="1"/>
</dbReference>
<feature type="compositionally biased region" description="Basic and acidic residues" evidence="1">
    <location>
        <begin position="253"/>
        <end position="263"/>
    </location>
</feature>